<feature type="transmembrane region" description="Helical" evidence="1">
    <location>
        <begin position="39"/>
        <end position="61"/>
    </location>
</feature>
<reference evidence="2 3" key="1">
    <citation type="journal article" date="2019" name="Nat. Ecol. Evol.">
        <title>Megaphylogeny resolves global patterns of mushroom evolution.</title>
        <authorList>
            <person name="Varga T."/>
            <person name="Krizsan K."/>
            <person name="Foldi C."/>
            <person name="Dima B."/>
            <person name="Sanchez-Garcia M."/>
            <person name="Sanchez-Ramirez S."/>
            <person name="Szollosi G.J."/>
            <person name="Szarkandi J.G."/>
            <person name="Papp V."/>
            <person name="Albert L."/>
            <person name="Andreopoulos W."/>
            <person name="Angelini C."/>
            <person name="Antonin V."/>
            <person name="Barry K.W."/>
            <person name="Bougher N.L."/>
            <person name="Buchanan P."/>
            <person name="Buyck B."/>
            <person name="Bense V."/>
            <person name="Catcheside P."/>
            <person name="Chovatia M."/>
            <person name="Cooper J."/>
            <person name="Damon W."/>
            <person name="Desjardin D."/>
            <person name="Finy P."/>
            <person name="Geml J."/>
            <person name="Haridas S."/>
            <person name="Hughes K."/>
            <person name="Justo A."/>
            <person name="Karasinski D."/>
            <person name="Kautmanova I."/>
            <person name="Kiss B."/>
            <person name="Kocsube S."/>
            <person name="Kotiranta H."/>
            <person name="LaButti K.M."/>
            <person name="Lechner B.E."/>
            <person name="Liimatainen K."/>
            <person name="Lipzen A."/>
            <person name="Lukacs Z."/>
            <person name="Mihaltcheva S."/>
            <person name="Morgado L.N."/>
            <person name="Niskanen T."/>
            <person name="Noordeloos M.E."/>
            <person name="Ohm R.A."/>
            <person name="Ortiz-Santana B."/>
            <person name="Ovrebo C."/>
            <person name="Racz N."/>
            <person name="Riley R."/>
            <person name="Savchenko A."/>
            <person name="Shiryaev A."/>
            <person name="Soop K."/>
            <person name="Spirin V."/>
            <person name="Szebenyi C."/>
            <person name="Tomsovsky M."/>
            <person name="Tulloss R.E."/>
            <person name="Uehling J."/>
            <person name="Grigoriev I.V."/>
            <person name="Vagvolgyi C."/>
            <person name="Papp T."/>
            <person name="Martin F.M."/>
            <person name="Miettinen O."/>
            <person name="Hibbett D.S."/>
            <person name="Nagy L.G."/>
        </authorList>
    </citation>
    <scope>NUCLEOTIDE SEQUENCE [LARGE SCALE GENOMIC DNA]</scope>
    <source>
        <strain evidence="2 3">CBS 166.37</strain>
    </source>
</reference>
<feature type="transmembrane region" description="Helical" evidence="1">
    <location>
        <begin position="12"/>
        <end position="33"/>
    </location>
</feature>
<protein>
    <submittedName>
        <fullName evidence="2">Uncharacterized protein</fullName>
    </submittedName>
</protein>
<gene>
    <name evidence="2" type="ORF">BDQ12DRAFT_708832</name>
</gene>
<feature type="transmembrane region" description="Helical" evidence="1">
    <location>
        <begin position="96"/>
        <end position="122"/>
    </location>
</feature>
<proteinExistence type="predicted"/>
<sequence>MSTTMTSYYPSTPLLHLSIAFTNAAFAFSIINFRWGVEIHAMVIIAFSLTILFHIPLLLAAHRQDGRFWIIKVVSQEQYAAPLATVTTKSLSLTSYFGIAISSLITVTWFSAFICAIVFVAHNGRLEGIAAILLTAVECLLCVYITVRFVMERRKEQPIRLDSDTESVIGMPIGSVKNIITGRNEERTPLLDEAEH</sequence>
<keyword evidence="1" id="KW-0472">Membrane</keyword>
<keyword evidence="1" id="KW-0812">Transmembrane</keyword>
<dbReference type="AlphaFoldDB" id="A0A5C3MIP2"/>
<organism evidence="2 3">
    <name type="scientific">Crucibulum laeve</name>
    <dbReference type="NCBI Taxonomy" id="68775"/>
    <lineage>
        <taxon>Eukaryota</taxon>
        <taxon>Fungi</taxon>
        <taxon>Dikarya</taxon>
        <taxon>Basidiomycota</taxon>
        <taxon>Agaricomycotina</taxon>
        <taxon>Agaricomycetes</taxon>
        <taxon>Agaricomycetidae</taxon>
        <taxon>Agaricales</taxon>
        <taxon>Agaricineae</taxon>
        <taxon>Nidulariaceae</taxon>
        <taxon>Crucibulum</taxon>
    </lineage>
</organism>
<accession>A0A5C3MIP2</accession>
<evidence type="ECO:0000313" key="3">
    <source>
        <dbReference type="Proteomes" id="UP000308652"/>
    </source>
</evidence>
<keyword evidence="1" id="KW-1133">Transmembrane helix</keyword>
<name>A0A5C3MIP2_9AGAR</name>
<dbReference type="Proteomes" id="UP000308652">
    <property type="component" value="Unassembled WGS sequence"/>
</dbReference>
<evidence type="ECO:0000256" key="1">
    <source>
        <dbReference type="SAM" id="Phobius"/>
    </source>
</evidence>
<feature type="transmembrane region" description="Helical" evidence="1">
    <location>
        <begin position="128"/>
        <end position="151"/>
    </location>
</feature>
<dbReference type="EMBL" id="ML213590">
    <property type="protein sequence ID" value="TFK45060.1"/>
    <property type="molecule type" value="Genomic_DNA"/>
</dbReference>
<keyword evidence="3" id="KW-1185">Reference proteome</keyword>
<evidence type="ECO:0000313" key="2">
    <source>
        <dbReference type="EMBL" id="TFK45060.1"/>
    </source>
</evidence>